<evidence type="ECO:0000256" key="2">
    <source>
        <dbReference type="ARBA" id="ARBA00012438"/>
    </source>
</evidence>
<accession>A0ABT3H1W3</accession>
<dbReference type="InterPro" id="IPR003661">
    <property type="entry name" value="HisK_dim/P_dom"/>
</dbReference>
<keyword evidence="3 5" id="KW-0597">Phosphoprotein</keyword>
<dbReference type="Pfam" id="PF00512">
    <property type="entry name" value="HisKA"/>
    <property type="match status" value="1"/>
</dbReference>
<feature type="domain" description="Histidine kinase" evidence="7">
    <location>
        <begin position="241"/>
        <end position="456"/>
    </location>
</feature>
<reference evidence="9 10" key="1">
    <citation type="submission" date="2022-10" db="EMBL/GenBank/DDBJ databases">
        <title>Pararhodobacter sp. nov., isolated from marine algae.</title>
        <authorList>
            <person name="Choi B.J."/>
            <person name="Kim J.M."/>
            <person name="Lee J.K."/>
            <person name="Choi D.G."/>
            <person name="Jeon C.O."/>
        </authorList>
    </citation>
    <scope>NUCLEOTIDE SEQUENCE [LARGE SCALE GENOMIC DNA]</scope>
    <source>
        <strain evidence="9 10">ZQ420</strain>
    </source>
</reference>
<dbReference type="GO" id="GO:0005524">
    <property type="term" value="F:ATP binding"/>
    <property type="evidence" value="ECO:0007669"/>
    <property type="project" value="UniProtKB-KW"/>
</dbReference>
<dbReference type="PROSITE" id="PS50109">
    <property type="entry name" value="HIS_KIN"/>
    <property type="match status" value="1"/>
</dbReference>
<gene>
    <name evidence="9" type="ORF">OKW52_16285</name>
</gene>
<dbReference type="InterPro" id="IPR003594">
    <property type="entry name" value="HATPase_dom"/>
</dbReference>
<dbReference type="Gene3D" id="1.10.287.130">
    <property type="match status" value="1"/>
</dbReference>
<name>A0ABT3H1W3_9RHOB</name>
<dbReference type="PROSITE" id="PS50110">
    <property type="entry name" value="RESPONSE_REGULATORY"/>
    <property type="match status" value="1"/>
</dbReference>
<dbReference type="SUPFAM" id="SSF52172">
    <property type="entry name" value="CheY-like"/>
    <property type="match status" value="1"/>
</dbReference>
<dbReference type="SUPFAM" id="SSF47384">
    <property type="entry name" value="Homodimeric domain of signal transducing histidine kinase"/>
    <property type="match status" value="1"/>
</dbReference>
<dbReference type="EMBL" id="JAPDFL010000001">
    <property type="protein sequence ID" value="MCW1933772.1"/>
    <property type="molecule type" value="Genomic_DNA"/>
</dbReference>
<evidence type="ECO:0000259" key="7">
    <source>
        <dbReference type="PROSITE" id="PS50109"/>
    </source>
</evidence>
<dbReference type="RefSeq" id="WP_264506648.1">
    <property type="nucleotide sequence ID" value="NZ_JAPDFL010000001.1"/>
</dbReference>
<organism evidence="9 10">
    <name type="scientific">Pararhodobacter zhoushanensis</name>
    <dbReference type="NCBI Taxonomy" id="2479545"/>
    <lineage>
        <taxon>Bacteria</taxon>
        <taxon>Pseudomonadati</taxon>
        <taxon>Pseudomonadota</taxon>
        <taxon>Alphaproteobacteria</taxon>
        <taxon>Rhodobacterales</taxon>
        <taxon>Paracoccaceae</taxon>
        <taxon>Pararhodobacter</taxon>
    </lineage>
</organism>
<keyword evidence="6" id="KW-0812">Transmembrane</keyword>
<dbReference type="PRINTS" id="PR00344">
    <property type="entry name" value="BCTRLSENSOR"/>
</dbReference>
<evidence type="ECO:0000256" key="3">
    <source>
        <dbReference type="ARBA" id="ARBA00022553"/>
    </source>
</evidence>
<keyword evidence="10" id="KW-1185">Reference proteome</keyword>
<comment type="catalytic activity">
    <reaction evidence="1">
        <text>ATP + protein L-histidine = ADP + protein N-phospho-L-histidine.</text>
        <dbReference type="EC" id="2.7.13.3"/>
    </reaction>
</comment>
<evidence type="ECO:0000256" key="4">
    <source>
        <dbReference type="ARBA" id="ARBA00023012"/>
    </source>
</evidence>
<dbReference type="PANTHER" id="PTHR45339">
    <property type="entry name" value="HYBRID SIGNAL TRANSDUCTION HISTIDINE KINASE J"/>
    <property type="match status" value="1"/>
</dbReference>
<dbReference type="SMART" id="SM00448">
    <property type="entry name" value="REC"/>
    <property type="match status" value="1"/>
</dbReference>
<keyword evidence="9" id="KW-0547">Nucleotide-binding</keyword>
<dbReference type="Pfam" id="PF00072">
    <property type="entry name" value="Response_reg"/>
    <property type="match status" value="1"/>
</dbReference>
<comment type="caution">
    <text evidence="9">The sequence shown here is derived from an EMBL/GenBank/DDBJ whole genome shotgun (WGS) entry which is preliminary data.</text>
</comment>
<dbReference type="InterPro" id="IPR005467">
    <property type="entry name" value="His_kinase_dom"/>
</dbReference>
<evidence type="ECO:0000256" key="5">
    <source>
        <dbReference type="PROSITE-ProRule" id="PRU00169"/>
    </source>
</evidence>
<evidence type="ECO:0000256" key="1">
    <source>
        <dbReference type="ARBA" id="ARBA00000085"/>
    </source>
</evidence>
<keyword evidence="9" id="KW-0067">ATP-binding</keyword>
<sequence>MNTTVDISVVVLIAAIMVVFSLLICLLARRSRIVDSDLENGAAWMIAANSALLVGALALLFTQVAPLRLLACITMAGAYLGFLFGYFAMHKSLGQRPYYAVFGIIGAAGIALQWVTVLTVPGLTQLFAGTSIINGSVALAMGIIVLRAAKRYGRELGLLVSVPFFAISAGFFLRLVMIALHSSTFAVLTITALNAFIFAYSSLQWAFGLIALRAARLNMTLDVERQRAEELARARARFLAHMSHEIRTPLNSVLGMADVLEGMVKHDEAREMVGHIQTSGDLLIHILNDILDVSKLEANAVTIEQRAFGIDTLLRQIEASHSAKCRERGLALVIDTQPEVAGQWLGDPHRVNQILHNVVGNAVKFTQTGSVKVSASVGEQVLLVVEDTGIGMTEAQIAAMFDEFTQADEGITRRFGGTGLGMAIVHRLVTLMGGAITVVSNPGEGTRFSIQLPLERVEAGAVEAPVEVAPPPVVDFSSLRVLCADDSRGNLMVLSKMLRQLGLEPHTVEDGHAAVRAAKAEAFDLYLLDISMPGFSGIETLHQLREIEKDESRLRAFAVAATANVMAPDLAYYLSSGFDAHLPKPIRRDALQAVLRACQIEMQGGVDQPDHVVQPEPRASVITL</sequence>
<dbReference type="CDD" id="cd17546">
    <property type="entry name" value="REC_hyHK_CKI1_RcsC-like"/>
    <property type="match status" value="1"/>
</dbReference>
<keyword evidence="6" id="KW-1133">Transmembrane helix</keyword>
<evidence type="ECO:0000256" key="6">
    <source>
        <dbReference type="SAM" id="Phobius"/>
    </source>
</evidence>
<dbReference type="CDD" id="cd00082">
    <property type="entry name" value="HisKA"/>
    <property type="match status" value="1"/>
</dbReference>
<dbReference type="Pfam" id="PF02518">
    <property type="entry name" value="HATPase_c"/>
    <property type="match status" value="1"/>
</dbReference>
<keyword evidence="4" id="KW-0902">Two-component regulatory system</keyword>
<feature type="transmembrane region" description="Helical" evidence="6">
    <location>
        <begin position="99"/>
        <end position="120"/>
    </location>
</feature>
<feature type="transmembrane region" description="Helical" evidence="6">
    <location>
        <begin position="67"/>
        <end position="87"/>
    </location>
</feature>
<dbReference type="InterPro" id="IPR011006">
    <property type="entry name" value="CheY-like_superfamily"/>
</dbReference>
<feature type="transmembrane region" description="Helical" evidence="6">
    <location>
        <begin position="186"/>
        <end position="212"/>
    </location>
</feature>
<dbReference type="InterPro" id="IPR036890">
    <property type="entry name" value="HATPase_C_sf"/>
</dbReference>
<protein>
    <recommendedName>
        <fullName evidence="2">histidine kinase</fullName>
        <ecNumber evidence="2">2.7.13.3</ecNumber>
    </recommendedName>
</protein>
<dbReference type="InterPro" id="IPR036097">
    <property type="entry name" value="HisK_dim/P_sf"/>
</dbReference>
<evidence type="ECO:0000313" key="9">
    <source>
        <dbReference type="EMBL" id="MCW1933772.1"/>
    </source>
</evidence>
<dbReference type="CDD" id="cd16922">
    <property type="entry name" value="HATPase_EvgS-ArcB-TorS-like"/>
    <property type="match status" value="1"/>
</dbReference>
<evidence type="ECO:0000259" key="8">
    <source>
        <dbReference type="PROSITE" id="PS50110"/>
    </source>
</evidence>
<dbReference type="InterPro" id="IPR004358">
    <property type="entry name" value="Sig_transdc_His_kin-like_C"/>
</dbReference>
<feature type="transmembrane region" description="Helical" evidence="6">
    <location>
        <begin position="6"/>
        <end position="29"/>
    </location>
</feature>
<dbReference type="PANTHER" id="PTHR45339:SF1">
    <property type="entry name" value="HYBRID SIGNAL TRANSDUCTION HISTIDINE KINASE J"/>
    <property type="match status" value="1"/>
</dbReference>
<dbReference type="Gene3D" id="3.30.565.10">
    <property type="entry name" value="Histidine kinase-like ATPase, C-terminal domain"/>
    <property type="match status" value="1"/>
</dbReference>
<keyword evidence="6" id="KW-0472">Membrane</keyword>
<evidence type="ECO:0000313" key="10">
    <source>
        <dbReference type="Proteomes" id="UP001208938"/>
    </source>
</evidence>
<feature type="modified residue" description="4-aspartylphosphate" evidence="5">
    <location>
        <position position="529"/>
    </location>
</feature>
<dbReference type="Proteomes" id="UP001208938">
    <property type="component" value="Unassembled WGS sequence"/>
</dbReference>
<feature type="transmembrane region" description="Helical" evidence="6">
    <location>
        <begin position="126"/>
        <end position="146"/>
    </location>
</feature>
<dbReference type="SUPFAM" id="SSF55874">
    <property type="entry name" value="ATPase domain of HSP90 chaperone/DNA topoisomerase II/histidine kinase"/>
    <property type="match status" value="1"/>
</dbReference>
<feature type="transmembrane region" description="Helical" evidence="6">
    <location>
        <begin position="158"/>
        <end position="180"/>
    </location>
</feature>
<proteinExistence type="predicted"/>
<dbReference type="SMART" id="SM00387">
    <property type="entry name" value="HATPase_c"/>
    <property type="match status" value="1"/>
</dbReference>
<dbReference type="SMART" id="SM00388">
    <property type="entry name" value="HisKA"/>
    <property type="match status" value="1"/>
</dbReference>
<dbReference type="EC" id="2.7.13.3" evidence="2"/>
<dbReference type="InterPro" id="IPR001789">
    <property type="entry name" value="Sig_transdc_resp-reg_receiver"/>
</dbReference>
<dbReference type="Gene3D" id="3.40.50.2300">
    <property type="match status" value="1"/>
</dbReference>
<feature type="transmembrane region" description="Helical" evidence="6">
    <location>
        <begin position="41"/>
        <end position="61"/>
    </location>
</feature>
<feature type="domain" description="Response regulatory" evidence="8">
    <location>
        <begin position="480"/>
        <end position="599"/>
    </location>
</feature>